<evidence type="ECO:0000313" key="2">
    <source>
        <dbReference type="Proteomes" id="UP000663193"/>
    </source>
</evidence>
<dbReference type="AlphaFoldDB" id="A0A7U2HZM5"/>
<dbReference type="VEuPathDB" id="FungiDB:JI435_433470"/>
<name>A0A7U2HZM5_PHANO</name>
<accession>A0A7U2HZM5</accession>
<dbReference type="EMBL" id="CP069028">
    <property type="protein sequence ID" value="QRC96269.1"/>
    <property type="molecule type" value="Genomic_DNA"/>
</dbReference>
<sequence length="191" mass="20589">MKGSAQVRKSSFLTARNSEAAQPLREATRMTGLTVSSGVLPRYREEVSSLFRLRGPDQLRPAVGRAGCTAWRPLVNALFPRMSVSALDRMAPNNGHVDSSNALALLQFNAFGYSFNAPRAVMPRHGDPHGGADSAHDSEGPEWKTMDYNGIACEAAIAGKVPPQPERSPVADSVLGTCRSRIMKADLLRGE</sequence>
<evidence type="ECO:0000313" key="1">
    <source>
        <dbReference type="EMBL" id="QRC96269.1"/>
    </source>
</evidence>
<gene>
    <name evidence="1" type="ORF">JI435_433470</name>
</gene>
<keyword evidence="2" id="KW-1185">Reference proteome</keyword>
<dbReference type="Proteomes" id="UP000663193">
    <property type="component" value="Chromosome 6"/>
</dbReference>
<protein>
    <submittedName>
        <fullName evidence="1">Uncharacterized protein</fullName>
    </submittedName>
</protein>
<reference evidence="2" key="1">
    <citation type="journal article" date="2021" name="BMC Genomics">
        <title>Chromosome-level genome assembly and manually-curated proteome of model necrotroph Parastagonospora nodorum Sn15 reveals a genome-wide trove of candidate effector homologs, and redundancy of virulence-related functions within an accessory chromosome.</title>
        <authorList>
            <person name="Bertazzoni S."/>
            <person name="Jones D.A.B."/>
            <person name="Phan H.T."/>
            <person name="Tan K.-C."/>
            <person name="Hane J.K."/>
        </authorList>
    </citation>
    <scope>NUCLEOTIDE SEQUENCE [LARGE SCALE GENOMIC DNA]</scope>
    <source>
        <strain evidence="2">SN15 / ATCC MYA-4574 / FGSC 10173)</strain>
    </source>
</reference>
<organism evidence="1 2">
    <name type="scientific">Phaeosphaeria nodorum (strain SN15 / ATCC MYA-4574 / FGSC 10173)</name>
    <name type="common">Glume blotch fungus</name>
    <name type="synonym">Parastagonospora nodorum</name>
    <dbReference type="NCBI Taxonomy" id="321614"/>
    <lineage>
        <taxon>Eukaryota</taxon>
        <taxon>Fungi</taxon>
        <taxon>Dikarya</taxon>
        <taxon>Ascomycota</taxon>
        <taxon>Pezizomycotina</taxon>
        <taxon>Dothideomycetes</taxon>
        <taxon>Pleosporomycetidae</taxon>
        <taxon>Pleosporales</taxon>
        <taxon>Pleosporineae</taxon>
        <taxon>Phaeosphaeriaceae</taxon>
        <taxon>Parastagonospora</taxon>
    </lineage>
</organism>
<proteinExistence type="predicted"/>